<keyword evidence="6" id="KW-0862">Zinc</keyword>
<dbReference type="GO" id="GO:0000492">
    <property type="term" value="P:box C/D snoRNP assembly"/>
    <property type="evidence" value="ECO:0007669"/>
    <property type="project" value="TreeGrafter"/>
</dbReference>
<keyword evidence="1" id="KW-1017">Isopeptide bond</keyword>
<evidence type="ECO:0000256" key="7">
    <source>
        <dbReference type="ARBA" id="ARBA00022843"/>
    </source>
</evidence>
<dbReference type="Pfam" id="PF04438">
    <property type="entry name" value="zf-HIT"/>
    <property type="match status" value="1"/>
</dbReference>
<dbReference type="AlphaFoldDB" id="A0A1D1UR51"/>
<dbReference type="InterPro" id="IPR007529">
    <property type="entry name" value="Znf_HIT"/>
</dbReference>
<dbReference type="FunFam" id="3.30.60.190:FF:000001">
    <property type="entry name" value="box C/D snoRNA protein 1"/>
    <property type="match status" value="1"/>
</dbReference>
<evidence type="ECO:0000256" key="11">
    <source>
        <dbReference type="ARBA" id="ARBA00068630"/>
    </source>
</evidence>
<evidence type="ECO:0000256" key="6">
    <source>
        <dbReference type="ARBA" id="ARBA00022833"/>
    </source>
</evidence>
<dbReference type="GO" id="GO:0048254">
    <property type="term" value="P:snoRNA localization"/>
    <property type="evidence" value="ECO:0007669"/>
    <property type="project" value="TreeGrafter"/>
</dbReference>
<evidence type="ECO:0000256" key="8">
    <source>
        <dbReference type="ARBA" id="ARBA00049598"/>
    </source>
</evidence>
<proteinExistence type="inferred from homology"/>
<dbReference type="InterPro" id="IPR057721">
    <property type="entry name" value="BCD1_alpha/beta"/>
</dbReference>
<evidence type="ECO:0000313" key="16">
    <source>
        <dbReference type="Proteomes" id="UP000186922"/>
    </source>
</evidence>
<comment type="caution">
    <text evidence="15">The sequence shown here is derived from an EMBL/GenBank/DDBJ whole genome shotgun (WGS) entry which is preliminary data.</text>
</comment>
<evidence type="ECO:0000256" key="10">
    <source>
        <dbReference type="ARBA" id="ARBA00061949"/>
    </source>
</evidence>
<evidence type="ECO:0000259" key="14">
    <source>
        <dbReference type="PROSITE" id="PS51083"/>
    </source>
</evidence>
<dbReference type="Gene3D" id="3.30.60.190">
    <property type="match status" value="1"/>
</dbReference>
<evidence type="ECO:0000256" key="1">
    <source>
        <dbReference type="ARBA" id="ARBA00022499"/>
    </source>
</evidence>
<dbReference type="GO" id="GO:0000463">
    <property type="term" value="P:maturation of LSU-rRNA from tricistronic rRNA transcript (SSU-rRNA, 5.8S rRNA, LSU-rRNA)"/>
    <property type="evidence" value="ECO:0007669"/>
    <property type="project" value="TreeGrafter"/>
</dbReference>
<sequence>MEAIAQYDVEEHDEQATSKLALSACQICQESSSKYRCPRCALTTCSLPCSVTHKIRDKCSGKRDRAKFVSRSTFDEFTLHSDICLLDDAARITENAQKLMKSVDPMKHKQVLVDEANRRRVDLRLLAEWFPKRKENRTYYGGNKMFWTVRWIVQSSESTDAFGDYKLMDILKHRCMEHIRLFDLIKSLPSTTPLDEKTKELLTSRFRNVNADSLEVKLRLDPAYSLPSRREISLSSKRKLKDCLAGHIIVEYPTMVVTVKPKAETSLCESNTERAAENPVLIATSVSSVLSDILFSIEANDTEVKKVDQ</sequence>
<comment type="similarity">
    <text evidence="9">Belongs to the BCD1 family.</text>
</comment>
<dbReference type="GO" id="GO:0070761">
    <property type="term" value="C:pre-snoRNP complex"/>
    <property type="evidence" value="ECO:0007669"/>
    <property type="project" value="TreeGrafter"/>
</dbReference>
<dbReference type="PANTHER" id="PTHR13483">
    <property type="entry name" value="BOX C_D SNORNA PROTEIN 1-RELATED"/>
    <property type="match status" value="1"/>
</dbReference>
<keyword evidence="5 13" id="KW-0863">Zinc-finger</keyword>
<dbReference type="EMBL" id="BDGG01000002">
    <property type="protein sequence ID" value="GAU92176.1"/>
    <property type="molecule type" value="Genomic_DNA"/>
</dbReference>
<evidence type="ECO:0000256" key="5">
    <source>
        <dbReference type="ARBA" id="ARBA00022771"/>
    </source>
</evidence>
<gene>
    <name evidence="15" type="primary">RvY_04289-1</name>
    <name evidence="15" type="synonym">RvY_04289.1</name>
    <name evidence="15" type="ORF">RvY_04289</name>
</gene>
<organism evidence="15 16">
    <name type="scientific">Ramazzottius varieornatus</name>
    <name type="common">Water bear</name>
    <name type="synonym">Tardigrade</name>
    <dbReference type="NCBI Taxonomy" id="947166"/>
    <lineage>
        <taxon>Eukaryota</taxon>
        <taxon>Metazoa</taxon>
        <taxon>Ecdysozoa</taxon>
        <taxon>Tardigrada</taxon>
        <taxon>Eutardigrada</taxon>
        <taxon>Parachela</taxon>
        <taxon>Hypsibioidea</taxon>
        <taxon>Ramazzottiidae</taxon>
        <taxon>Ramazzottius</taxon>
    </lineage>
</organism>
<dbReference type="PANTHER" id="PTHR13483:SF3">
    <property type="entry name" value="BOX C_D SNORNA PROTEIN 1"/>
    <property type="match status" value="1"/>
</dbReference>
<dbReference type="SUPFAM" id="SSF144232">
    <property type="entry name" value="HIT/MYND zinc finger-like"/>
    <property type="match status" value="1"/>
</dbReference>
<dbReference type="Pfam" id="PF25790">
    <property type="entry name" value="BCD1"/>
    <property type="match status" value="1"/>
</dbReference>
<evidence type="ECO:0000256" key="12">
    <source>
        <dbReference type="ARBA" id="ARBA00077531"/>
    </source>
</evidence>
<keyword evidence="16" id="KW-1185">Reference proteome</keyword>
<protein>
    <recommendedName>
        <fullName evidence="11">Box C/D snoRNA protein 1</fullName>
    </recommendedName>
    <alternativeName>
        <fullName evidence="12">Zinc finger HIT domain-containing protein 6</fullName>
    </alternativeName>
</protein>
<reference evidence="15 16" key="1">
    <citation type="journal article" date="2016" name="Nat. Commun.">
        <title>Extremotolerant tardigrade genome and improved radiotolerance of human cultured cells by tardigrade-unique protein.</title>
        <authorList>
            <person name="Hashimoto T."/>
            <person name="Horikawa D.D."/>
            <person name="Saito Y."/>
            <person name="Kuwahara H."/>
            <person name="Kozuka-Hata H."/>
            <person name="Shin-I T."/>
            <person name="Minakuchi Y."/>
            <person name="Ohishi K."/>
            <person name="Motoyama A."/>
            <person name="Aizu T."/>
            <person name="Enomoto A."/>
            <person name="Kondo K."/>
            <person name="Tanaka S."/>
            <person name="Hara Y."/>
            <person name="Koshikawa S."/>
            <person name="Sagara H."/>
            <person name="Miura T."/>
            <person name="Yokobori S."/>
            <person name="Miyagawa K."/>
            <person name="Suzuki Y."/>
            <person name="Kubo T."/>
            <person name="Oyama M."/>
            <person name="Kohara Y."/>
            <person name="Fujiyama A."/>
            <person name="Arakawa K."/>
            <person name="Katayama T."/>
            <person name="Toyoda A."/>
            <person name="Kunieda T."/>
        </authorList>
    </citation>
    <scope>NUCLEOTIDE SEQUENCE [LARGE SCALE GENOMIC DNA]</scope>
    <source>
        <strain evidence="15 16">YOKOZUNA-1</strain>
    </source>
</reference>
<keyword evidence="4" id="KW-0479">Metal-binding</keyword>
<name>A0A1D1UR51_RAMVA</name>
<evidence type="ECO:0000256" key="3">
    <source>
        <dbReference type="ARBA" id="ARBA00022553"/>
    </source>
</evidence>
<comment type="function">
    <text evidence="8">Required for box C/D snoRNAs accumulation involved in snoRNA processing, snoRNA transport to the nucleolus and ribosome biogenesis.</text>
</comment>
<dbReference type="PROSITE" id="PS51083">
    <property type="entry name" value="ZF_HIT"/>
    <property type="match status" value="1"/>
</dbReference>
<comment type="subunit">
    <text evidence="10">Interacts with FBL, SNU13, NOP58, NUFIP1, RUVBL1, RUVBL2 and TAF9. Interacts (via HIT-type zinc finger) with the RUVBL1/RUVBL2 complex in the presence of ADP.</text>
</comment>
<keyword evidence="2" id="KW-0690">Ribosome biogenesis</keyword>
<evidence type="ECO:0000313" key="15">
    <source>
        <dbReference type="EMBL" id="GAU92176.1"/>
    </source>
</evidence>
<keyword evidence="3" id="KW-0597">Phosphoprotein</keyword>
<dbReference type="InterPro" id="IPR051639">
    <property type="entry name" value="BCD1"/>
</dbReference>
<feature type="domain" description="HIT-type" evidence="14">
    <location>
        <begin position="25"/>
        <end position="59"/>
    </location>
</feature>
<accession>A0A1D1UR51</accession>
<evidence type="ECO:0000256" key="2">
    <source>
        <dbReference type="ARBA" id="ARBA00022517"/>
    </source>
</evidence>
<dbReference type="GO" id="GO:0008270">
    <property type="term" value="F:zinc ion binding"/>
    <property type="evidence" value="ECO:0007669"/>
    <property type="project" value="UniProtKB-UniRule"/>
</dbReference>
<dbReference type="OrthoDB" id="272357at2759"/>
<evidence type="ECO:0000256" key="13">
    <source>
        <dbReference type="PROSITE-ProRule" id="PRU00453"/>
    </source>
</evidence>
<dbReference type="GO" id="GO:0005634">
    <property type="term" value="C:nucleus"/>
    <property type="evidence" value="ECO:0007669"/>
    <property type="project" value="TreeGrafter"/>
</dbReference>
<evidence type="ECO:0000256" key="4">
    <source>
        <dbReference type="ARBA" id="ARBA00022723"/>
    </source>
</evidence>
<keyword evidence="7" id="KW-0832">Ubl conjugation</keyword>
<dbReference type="STRING" id="947166.A0A1D1UR51"/>
<dbReference type="CDD" id="cd23023">
    <property type="entry name" value="zf-HIT_BCD1"/>
    <property type="match status" value="1"/>
</dbReference>
<evidence type="ECO:0000256" key="9">
    <source>
        <dbReference type="ARBA" id="ARBA00049654"/>
    </source>
</evidence>
<dbReference type="Proteomes" id="UP000186922">
    <property type="component" value="Unassembled WGS sequence"/>
</dbReference>